<keyword evidence="1" id="KW-0479">Metal-binding</keyword>
<dbReference type="InterPro" id="IPR018146">
    <property type="entry name" value="Glyoxalase_1_CS"/>
</dbReference>
<keyword evidence="4" id="KW-1185">Reference proteome</keyword>
<dbReference type="InterPro" id="IPR004360">
    <property type="entry name" value="Glyas_Fos-R_dOase_dom"/>
</dbReference>
<dbReference type="PANTHER" id="PTHR43279:SF1">
    <property type="entry name" value="CATECHOL-2,3-DIOXYGENASE"/>
    <property type="match status" value="1"/>
</dbReference>
<name>F2NL59_MARHT</name>
<evidence type="ECO:0000259" key="2">
    <source>
        <dbReference type="PROSITE" id="PS51819"/>
    </source>
</evidence>
<dbReference type="PROSITE" id="PS51819">
    <property type="entry name" value="VOC"/>
    <property type="match status" value="2"/>
</dbReference>
<evidence type="ECO:0000313" key="3">
    <source>
        <dbReference type="EMBL" id="AEB11462.1"/>
    </source>
</evidence>
<dbReference type="STRING" id="869210.Marky_0712"/>
<dbReference type="GO" id="GO:0004462">
    <property type="term" value="F:lactoylglutathione lyase activity"/>
    <property type="evidence" value="ECO:0007669"/>
    <property type="project" value="InterPro"/>
</dbReference>
<feature type="domain" description="VOC" evidence="2">
    <location>
        <begin position="167"/>
        <end position="284"/>
    </location>
</feature>
<proteinExistence type="predicted"/>
<feature type="domain" description="VOC" evidence="2">
    <location>
        <begin position="10"/>
        <end position="127"/>
    </location>
</feature>
<dbReference type="PROSITE" id="PS00934">
    <property type="entry name" value="GLYOXALASE_I_1"/>
    <property type="match status" value="1"/>
</dbReference>
<dbReference type="InterPro" id="IPR037523">
    <property type="entry name" value="VOC_core"/>
</dbReference>
<dbReference type="eggNOG" id="COG2514">
    <property type="taxonomic scope" value="Bacteria"/>
</dbReference>
<dbReference type="PANTHER" id="PTHR43279">
    <property type="entry name" value="CATECHOL-2,3-DIOXYGENASE"/>
    <property type="match status" value="1"/>
</dbReference>
<dbReference type="SUPFAM" id="SSF54593">
    <property type="entry name" value="Glyoxalase/Bleomycin resistance protein/Dihydroxybiphenyl dioxygenase"/>
    <property type="match status" value="2"/>
</dbReference>
<evidence type="ECO:0000256" key="1">
    <source>
        <dbReference type="ARBA" id="ARBA00022723"/>
    </source>
</evidence>
<evidence type="ECO:0000313" key="4">
    <source>
        <dbReference type="Proteomes" id="UP000007030"/>
    </source>
</evidence>
<organism evidence="3 4">
    <name type="scientific">Marinithermus hydrothermalis (strain DSM 14884 / JCM 11576 / T1)</name>
    <dbReference type="NCBI Taxonomy" id="869210"/>
    <lineage>
        <taxon>Bacteria</taxon>
        <taxon>Thermotogati</taxon>
        <taxon>Deinococcota</taxon>
        <taxon>Deinococci</taxon>
        <taxon>Thermales</taxon>
        <taxon>Thermaceae</taxon>
        <taxon>Marinithermus</taxon>
    </lineage>
</organism>
<dbReference type="AlphaFoldDB" id="F2NL59"/>
<reference evidence="3 4" key="1">
    <citation type="journal article" date="2012" name="Stand. Genomic Sci.">
        <title>Complete genome sequence of the aerobic, heterotroph Marinithermus hydrothermalis type strain (T1(T)) from a deep-sea hydrothermal vent chimney.</title>
        <authorList>
            <person name="Copeland A."/>
            <person name="Gu W."/>
            <person name="Yasawong M."/>
            <person name="Lapidus A."/>
            <person name="Lucas S."/>
            <person name="Deshpande S."/>
            <person name="Pagani I."/>
            <person name="Tapia R."/>
            <person name="Cheng J.F."/>
            <person name="Goodwin L.A."/>
            <person name="Pitluck S."/>
            <person name="Liolios K."/>
            <person name="Ivanova N."/>
            <person name="Mavromatis K."/>
            <person name="Mikhailova N."/>
            <person name="Pati A."/>
            <person name="Chen A."/>
            <person name="Palaniappan K."/>
            <person name="Land M."/>
            <person name="Pan C."/>
            <person name="Brambilla E.M."/>
            <person name="Rohde M."/>
            <person name="Tindall B.J."/>
            <person name="Sikorski J."/>
            <person name="Goker M."/>
            <person name="Detter J.C."/>
            <person name="Bristow J."/>
            <person name="Eisen J.A."/>
            <person name="Markowitz V."/>
            <person name="Hugenholtz P."/>
            <person name="Kyrpides N.C."/>
            <person name="Klenk H.P."/>
            <person name="Woyke T."/>
        </authorList>
    </citation>
    <scope>NUCLEOTIDE SEQUENCE [LARGE SCALE GENOMIC DNA]</scope>
    <source>
        <strain evidence="4">DSM 14884 / JCM 11576 / T1</strain>
    </source>
</reference>
<dbReference type="KEGG" id="mhd:Marky_0712"/>
<accession>F2NL59</accession>
<sequence>MPFRMPETAQLSQATLRVRDLEAHLAFWRDLLGLELTQVRGDRYTLAPSGGAFTLELVHAPQAPPRPHPSVGLYHLAVLLPGPEALGALLRRLLEARYPLEGVADHGVSEALYLRDPEGNGLELYRDRPKSAWPYRDGALAMFTRPLDVEGLLAQAPHARPLPPETRLGHVHLHVADLEAAEAFYTQALGLTVTQRTYPGARFLAAGDYHHHLGLNTWARGRRAPPEATGLVRYAWRVTPQALEELKHHLEARRVPYREDGAALELVDPAGVRVAVTGGTARSA</sequence>
<dbReference type="HOGENOM" id="CLU_059557_0_0_0"/>
<dbReference type="Pfam" id="PF00903">
    <property type="entry name" value="Glyoxalase"/>
    <property type="match status" value="2"/>
</dbReference>
<dbReference type="InterPro" id="IPR029068">
    <property type="entry name" value="Glyas_Bleomycin-R_OHBP_Dase"/>
</dbReference>
<protein>
    <submittedName>
        <fullName evidence="3">Glyoxalase/bleomycin resistance protein/dioxygenase</fullName>
    </submittedName>
</protein>
<dbReference type="EMBL" id="CP002630">
    <property type="protein sequence ID" value="AEB11462.1"/>
    <property type="molecule type" value="Genomic_DNA"/>
</dbReference>
<dbReference type="Gene3D" id="3.10.180.10">
    <property type="entry name" value="2,3-Dihydroxybiphenyl 1,2-Dioxygenase, domain 1"/>
    <property type="match status" value="2"/>
</dbReference>
<dbReference type="RefSeq" id="WP_013703514.1">
    <property type="nucleotide sequence ID" value="NC_015387.1"/>
</dbReference>
<dbReference type="Proteomes" id="UP000007030">
    <property type="component" value="Chromosome"/>
</dbReference>
<dbReference type="GO" id="GO:0046872">
    <property type="term" value="F:metal ion binding"/>
    <property type="evidence" value="ECO:0007669"/>
    <property type="project" value="UniProtKB-KW"/>
</dbReference>
<gene>
    <name evidence="3" type="ordered locus">Marky_0712</name>
</gene>